<sequence>MNYKVKLKLWIPQYFLYNFYSEEVMIRFSLSRKRNHKKTYQERFNRS</sequence>
<evidence type="ECO:0000313" key="2">
    <source>
        <dbReference type="Proteomes" id="UP000011173"/>
    </source>
</evidence>
<dbReference type="AlphaFoldDB" id="L7W1T3"/>
<dbReference type="EMBL" id="CP001397">
    <property type="protein sequence ID" value="AGC75440.1"/>
    <property type="molecule type" value="Genomic_DNA"/>
</dbReference>
<dbReference type="KEGG" id="ndo:DDD_0313"/>
<accession>L7W1T3</accession>
<dbReference type="STRING" id="592029.DDD_0313"/>
<proteinExistence type="predicted"/>
<protein>
    <submittedName>
        <fullName evidence="1">Uncharacterized protein</fullName>
    </submittedName>
</protein>
<name>L7W1T3_NONDD</name>
<organism evidence="1 2">
    <name type="scientific">Nonlabens dokdonensis (strain DSM 17205 / KCTC 12402 / DSW-6)</name>
    <name type="common">Donghaeana dokdonensis</name>
    <dbReference type="NCBI Taxonomy" id="592029"/>
    <lineage>
        <taxon>Bacteria</taxon>
        <taxon>Pseudomonadati</taxon>
        <taxon>Bacteroidota</taxon>
        <taxon>Flavobacteriia</taxon>
        <taxon>Flavobacteriales</taxon>
        <taxon>Flavobacteriaceae</taxon>
        <taxon>Nonlabens</taxon>
    </lineage>
</organism>
<dbReference type="HOGENOM" id="CLU_3170847_0_0_10"/>
<evidence type="ECO:0000313" key="1">
    <source>
        <dbReference type="EMBL" id="AGC75440.1"/>
    </source>
</evidence>
<gene>
    <name evidence="1" type="ordered locus">DDD_0313</name>
</gene>
<dbReference type="Proteomes" id="UP000011173">
    <property type="component" value="Chromosome"/>
</dbReference>
<reference evidence="1 2" key="1">
    <citation type="journal article" date="2013" name="Genome Biol. Evol.">
        <title>Genomic makeup of the marine flavobacterium Nonlabens (Donghaeana) dokdonensis DSW-6 and identification of a novel class of rhodopsins.</title>
        <authorList>
            <person name="Kwon S.K."/>
            <person name="Kim B.K."/>
            <person name="Song J.Y."/>
            <person name="Kwak M.J."/>
            <person name="Lee C.H."/>
            <person name="Yoon J.H."/>
            <person name="Oh T.K."/>
            <person name="Kim J.F."/>
        </authorList>
    </citation>
    <scope>NUCLEOTIDE SEQUENCE [LARGE SCALE GENOMIC DNA]</scope>
    <source>
        <strain evidence="2">DSM 17205 / KCTC 12402 / DSW-6</strain>
    </source>
</reference>
<dbReference type="PATRIC" id="fig|592029.3.peg.312"/>